<proteinExistence type="predicted"/>
<dbReference type="SUPFAM" id="SSF55874">
    <property type="entry name" value="ATPase domain of HSP90 chaperone/DNA topoisomerase II/histidine kinase"/>
    <property type="match status" value="1"/>
</dbReference>
<protein>
    <recommendedName>
        <fullName evidence="2">histidine kinase</fullName>
        <ecNumber evidence="2">2.7.13.3</ecNumber>
    </recommendedName>
</protein>
<keyword evidence="5" id="KW-0418">Kinase</keyword>
<evidence type="ECO:0000259" key="7">
    <source>
        <dbReference type="PROSITE" id="PS50109"/>
    </source>
</evidence>
<gene>
    <name evidence="10" type="ORF">A4R26_33265</name>
</gene>
<dbReference type="InterPro" id="IPR036097">
    <property type="entry name" value="HisK_dim/P_sf"/>
</dbReference>
<feature type="non-terminal residue" evidence="10">
    <location>
        <position position="1"/>
    </location>
</feature>
<name>A0A1V9GA45_9BACT</name>
<dbReference type="Pfam" id="PF02518">
    <property type="entry name" value="HATPase_c"/>
    <property type="match status" value="1"/>
</dbReference>
<feature type="domain" description="PAS" evidence="8">
    <location>
        <begin position="31"/>
        <end position="71"/>
    </location>
</feature>
<dbReference type="SUPFAM" id="SSF47384">
    <property type="entry name" value="Homodimeric domain of signal transducing histidine kinase"/>
    <property type="match status" value="1"/>
</dbReference>
<dbReference type="Pfam" id="PF00512">
    <property type="entry name" value="HisKA"/>
    <property type="match status" value="1"/>
</dbReference>
<dbReference type="NCBIfam" id="TIGR00229">
    <property type="entry name" value="sensory_box"/>
    <property type="match status" value="3"/>
</dbReference>
<evidence type="ECO:0000256" key="6">
    <source>
        <dbReference type="SAM" id="Coils"/>
    </source>
</evidence>
<dbReference type="SMART" id="SM00086">
    <property type="entry name" value="PAC"/>
    <property type="match status" value="3"/>
</dbReference>
<dbReference type="InterPro" id="IPR035965">
    <property type="entry name" value="PAS-like_dom_sf"/>
</dbReference>
<dbReference type="InterPro" id="IPR003594">
    <property type="entry name" value="HATPase_dom"/>
</dbReference>
<evidence type="ECO:0000256" key="2">
    <source>
        <dbReference type="ARBA" id="ARBA00012438"/>
    </source>
</evidence>
<dbReference type="PANTHER" id="PTHR43304:SF1">
    <property type="entry name" value="PAC DOMAIN-CONTAINING PROTEIN"/>
    <property type="match status" value="1"/>
</dbReference>
<dbReference type="Gene3D" id="3.30.565.10">
    <property type="entry name" value="Histidine kinase-like ATPase, C-terminal domain"/>
    <property type="match status" value="1"/>
</dbReference>
<feature type="coiled-coil region" evidence="6">
    <location>
        <begin position="284"/>
        <end position="326"/>
    </location>
</feature>
<dbReference type="InterPro" id="IPR000700">
    <property type="entry name" value="PAS-assoc_C"/>
</dbReference>
<feature type="domain" description="PAS" evidence="8">
    <location>
        <begin position="163"/>
        <end position="203"/>
    </location>
</feature>
<dbReference type="InterPro" id="IPR003661">
    <property type="entry name" value="HisK_dim/P_dom"/>
</dbReference>
<dbReference type="GO" id="GO:0000155">
    <property type="term" value="F:phosphorelay sensor kinase activity"/>
    <property type="evidence" value="ECO:0007669"/>
    <property type="project" value="InterPro"/>
</dbReference>
<keyword evidence="6" id="KW-0175">Coiled coil</keyword>
<dbReference type="InterPro" id="IPR052162">
    <property type="entry name" value="Sensor_kinase/Photoreceptor"/>
</dbReference>
<accession>A0A1V9GA45</accession>
<dbReference type="SMART" id="SM00388">
    <property type="entry name" value="HisKA"/>
    <property type="match status" value="1"/>
</dbReference>
<feature type="domain" description="PAC" evidence="9">
    <location>
        <begin position="110"/>
        <end position="162"/>
    </location>
</feature>
<dbReference type="PRINTS" id="PR00344">
    <property type="entry name" value="BCTRLSENSOR"/>
</dbReference>
<dbReference type="Gene3D" id="3.30.450.20">
    <property type="entry name" value="PAS domain"/>
    <property type="match status" value="3"/>
</dbReference>
<dbReference type="AlphaFoldDB" id="A0A1V9GA45"/>
<evidence type="ECO:0000313" key="11">
    <source>
        <dbReference type="Proteomes" id="UP000192276"/>
    </source>
</evidence>
<organism evidence="10 11">
    <name type="scientific">Niastella populi</name>
    <dbReference type="NCBI Taxonomy" id="550983"/>
    <lineage>
        <taxon>Bacteria</taxon>
        <taxon>Pseudomonadati</taxon>
        <taxon>Bacteroidota</taxon>
        <taxon>Chitinophagia</taxon>
        <taxon>Chitinophagales</taxon>
        <taxon>Chitinophagaceae</taxon>
        <taxon>Niastella</taxon>
    </lineage>
</organism>
<dbReference type="InterPro" id="IPR005467">
    <property type="entry name" value="His_kinase_dom"/>
</dbReference>
<dbReference type="SMART" id="SM00387">
    <property type="entry name" value="HATPase_c"/>
    <property type="match status" value="1"/>
</dbReference>
<dbReference type="RefSeq" id="WP_081161798.1">
    <property type="nucleotide sequence ID" value="NZ_LWBP01000031.1"/>
</dbReference>
<evidence type="ECO:0000256" key="4">
    <source>
        <dbReference type="ARBA" id="ARBA00022679"/>
    </source>
</evidence>
<dbReference type="SUPFAM" id="SSF55785">
    <property type="entry name" value="PYP-like sensor domain (PAS domain)"/>
    <property type="match status" value="3"/>
</dbReference>
<dbReference type="STRING" id="550983.A4R26_33265"/>
<evidence type="ECO:0000259" key="9">
    <source>
        <dbReference type="PROSITE" id="PS50113"/>
    </source>
</evidence>
<evidence type="ECO:0000256" key="1">
    <source>
        <dbReference type="ARBA" id="ARBA00000085"/>
    </source>
</evidence>
<dbReference type="CDD" id="cd00082">
    <property type="entry name" value="HisKA"/>
    <property type="match status" value="1"/>
</dbReference>
<comment type="caution">
    <text evidence="10">The sequence shown here is derived from an EMBL/GenBank/DDBJ whole genome shotgun (WGS) entry which is preliminary data.</text>
</comment>
<dbReference type="InterPro" id="IPR036890">
    <property type="entry name" value="HATPase_C_sf"/>
</dbReference>
<dbReference type="SMART" id="SM00091">
    <property type="entry name" value="PAS"/>
    <property type="match status" value="4"/>
</dbReference>
<dbReference type="Pfam" id="PF13426">
    <property type="entry name" value="PAS_9"/>
    <property type="match status" value="3"/>
</dbReference>
<dbReference type="PROSITE" id="PS50112">
    <property type="entry name" value="PAS"/>
    <property type="match status" value="3"/>
</dbReference>
<feature type="domain" description="Histidine kinase" evidence="7">
    <location>
        <begin position="471"/>
        <end position="696"/>
    </location>
</feature>
<evidence type="ECO:0000313" key="10">
    <source>
        <dbReference type="EMBL" id="OQP67529.1"/>
    </source>
</evidence>
<evidence type="ECO:0000256" key="3">
    <source>
        <dbReference type="ARBA" id="ARBA00022553"/>
    </source>
</evidence>
<keyword evidence="11" id="KW-1185">Reference proteome</keyword>
<dbReference type="CDD" id="cd00130">
    <property type="entry name" value="PAS"/>
    <property type="match status" value="3"/>
</dbReference>
<comment type="catalytic activity">
    <reaction evidence="1">
        <text>ATP + protein L-histidine = ADP + protein N-phospho-L-histidine.</text>
        <dbReference type="EC" id="2.7.13.3"/>
    </reaction>
</comment>
<dbReference type="OrthoDB" id="9766459at2"/>
<feature type="domain" description="PAC" evidence="9">
    <location>
        <begin position="401"/>
        <end position="453"/>
    </location>
</feature>
<dbReference type="EC" id="2.7.13.3" evidence="2"/>
<dbReference type="EMBL" id="LWBP01000031">
    <property type="protein sequence ID" value="OQP67529.1"/>
    <property type="molecule type" value="Genomic_DNA"/>
</dbReference>
<keyword evidence="4" id="KW-0808">Transferase</keyword>
<dbReference type="Proteomes" id="UP000192276">
    <property type="component" value="Unassembled WGS sequence"/>
</dbReference>
<dbReference type="PROSITE" id="PS50109">
    <property type="entry name" value="HIS_KIN"/>
    <property type="match status" value="1"/>
</dbReference>
<dbReference type="PANTHER" id="PTHR43304">
    <property type="entry name" value="PHYTOCHROME-LIKE PROTEIN CPH1"/>
    <property type="match status" value="1"/>
</dbReference>
<sequence>VFWEDGKFIHTRCFTVDVSEQKKLVQTIRESEARYKSLVNSLPVAVYTCNKEGAITFFNDVAVQLWGYTPDTNNKLLKYCACYKVYSDGKYVRPDETPMAIALHTGRSFRNIEAYVERPEGTGFFASVNIDPFFDAEGNLIGAVNVFQDVSHSKQSEAALRESESRYRQLIHILDTPLYTTDTEGRITLYNNAAAILWGREPEIGKDLWCGSFKILNKDGSDMPLDTCPMALCLKEKRPVYGEEILVVRPDGSIRNVAPHPQPVFDSAGNMTGAINMLIDITRMKETENALRESETKYRTLASTLEKEVERKVQDLKAKSEDLKISEERYHKMVEEVEDYAILMLDAEGIVQNWNKGAEKIKGYTEEEIVGKSFQEFYLPGDRETGLPLQLLDHARKTGKAIHEGWRKRKDNSIFWASTVITALHDLQGNVIGFSKVTRDLTERKQSEDKMQEYLSQLEFQNKELEQFVYAASHDLKEPIRKIHFYSDFIAEDQSSKLSDRSRDYLNRSINAADRMKKLIDDLLIYSRTTAKVESYETVDLDKVLTEVINIFKEEMGYDDITVESERLPSINAIPFQIKQLLINLFDNAVKYKHTERKLHMGITYTQVPGKVVPEFMADPAVVYHLICIKDNGIGFDPLYAKKLFNIFQRLKTEASGSGIGLAICKRIVQNHNGFILASGKQNEGAIFSIYLPTQP</sequence>
<dbReference type="InterPro" id="IPR004358">
    <property type="entry name" value="Sig_transdc_His_kin-like_C"/>
</dbReference>
<feature type="domain" description="PAC" evidence="9">
    <location>
        <begin position="241"/>
        <end position="293"/>
    </location>
</feature>
<dbReference type="InterPro" id="IPR000014">
    <property type="entry name" value="PAS"/>
</dbReference>
<evidence type="ECO:0000259" key="8">
    <source>
        <dbReference type="PROSITE" id="PS50112"/>
    </source>
</evidence>
<dbReference type="PROSITE" id="PS50113">
    <property type="entry name" value="PAC"/>
    <property type="match status" value="3"/>
</dbReference>
<evidence type="ECO:0000256" key="5">
    <source>
        <dbReference type="ARBA" id="ARBA00022777"/>
    </source>
</evidence>
<reference evidence="11" key="1">
    <citation type="submission" date="2016-04" db="EMBL/GenBank/DDBJ databases">
        <authorList>
            <person name="Chen L."/>
            <person name="Zhuang W."/>
            <person name="Wang G."/>
        </authorList>
    </citation>
    <scope>NUCLEOTIDE SEQUENCE [LARGE SCALE GENOMIC DNA]</scope>
    <source>
        <strain evidence="11">208</strain>
    </source>
</reference>
<dbReference type="Gene3D" id="1.10.287.130">
    <property type="match status" value="1"/>
</dbReference>
<dbReference type="InterPro" id="IPR001610">
    <property type="entry name" value="PAC"/>
</dbReference>
<feature type="domain" description="PAS" evidence="8">
    <location>
        <begin position="326"/>
        <end position="384"/>
    </location>
</feature>
<keyword evidence="3" id="KW-0597">Phosphoprotein</keyword>